<protein>
    <submittedName>
        <fullName evidence="2">Uncharacterized protein</fullName>
    </submittedName>
</protein>
<organism evidence="2 3">
    <name type="scientific">Flavobacterium cyanobacteriorum</name>
    <dbReference type="NCBI Taxonomy" id="2022802"/>
    <lineage>
        <taxon>Bacteria</taxon>
        <taxon>Pseudomonadati</taxon>
        <taxon>Bacteroidota</taxon>
        <taxon>Flavobacteriia</taxon>
        <taxon>Flavobacteriales</taxon>
        <taxon>Flavobacteriaceae</taxon>
        <taxon>Flavobacterium</taxon>
    </lineage>
</organism>
<keyword evidence="1" id="KW-0812">Transmembrane</keyword>
<dbReference type="AlphaFoldDB" id="A0A255Z2E8"/>
<evidence type="ECO:0000313" key="3">
    <source>
        <dbReference type="Proteomes" id="UP000216605"/>
    </source>
</evidence>
<evidence type="ECO:0000256" key="1">
    <source>
        <dbReference type="SAM" id="Phobius"/>
    </source>
</evidence>
<dbReference type="EMBL" id="NOXV01000281">
    <property type="protein sequence ID" value="OYQ35677.1"/>
    <property type="molecule type" value="Genomic_DNA"/>
</dbReference>
<keyword evidence="1" id="KW-1133">Transmembrane helix</keyword>
<keyword evidence="1" id="KW-0472">Membrane</keyword>
<accession>A0A255Z2E8</accession>
<reference evidence="2 3" key="1">
    <citation type="submission" date="2017-07" db="EMBL/GenBank/DDBJ databases">
        <title>Flavobacterium cyanobacteriorum sp. nov., isolated from cyanobacterial aggregates in a eutrophic lake.</title>
        <authorList>
            <person name="Cai H."/>
        </authorList>
    </citation>
    <scope>NUCLEOTIDE SEQUENCE [LARGE SCALE GENOMIC DNA]</scope>
    <source>
        <strain evidence="2 3">TH021</strain>
    </source>
</reference>
<gene>
    <name evidence="2" type="ORF">CHU92_10715</name>
</gene>
<name>A0A255Z2E8_9FLAO</name>
<sequence>MAKEVLRMKCQLWFQQFFLQHFLCFYLSSLYFLFSELYGKANGQYKKGYFFHYRFSFKIYTICSAIAGSGKCKANNIFLIKLIIFCKKFQLKLTSCR</sequence>
<dbReference type="Proteomes" id="UP000216605">
    <property type="component" value="Unassembled WGS sequence"/>
</dbReference>
<proteinExistence type="predicted"/>
<keyword evidence="3" id="KW-1185">Reference proteome</keyword>
<feature type="transmembrane region" description="Helical" evidence="1">
    <location>
        <begin position="12"/>
        <end position="34"/>
    </location>
</feature>
<comment type="caution">
    <text evidence="2">The sequence shown here is derived from an EMBL/GenBank/DDBJ whole genome shotgun (WGS) entry which is preliminary data.</text>
</comment>
<evidence type="ECO:0000313" key="2">
    <source>
        <dbReference type="EMBL" id="OYQ35677.1"/>
    </source>
</evidence>